<evidence type="ECO:0000313" key="2">
    <source>
        <dbReference type="Proteomes" id="UP000429232"/>
    </source>
</evidence>
<gene>
    <name evidence="1" type="ORF">GO620_000225</name>
</gene>
<keyword evidence="2" id="KW-1185">Reference proteome</keyword>
<protein>
    <submittedName>
        <fullName evidence="1">Uncharacterized protein</fullName>
    </submittedName>
</protein>
<dbReference type="KEGG" id="mgik:GO620_000225"/>
<dbReference type="AlphaFoldDB" id="A0A6I4HVU9"/>
<accession>A0A6I4HVU9</accession>
<reference evidence="1 2" key="1">
    <citation type="submission" date="2020-12" db="EMBL/GenBank/DDBJ databases">
        <title>HMF7856_wgs.fasta genome submission.</title>
        <authorList>
            <person name="Kang H."/>
            <person name="Kim H."/>
            <person name="Joh K."/>
        </authorList>
    </citation>
    <scope>NUCLEOTIDE SEQUENCE [LARGE SCALE GENOMIC DNA]</scope>
    <source>
        <strain evidence="1 2">HMF7856</strain>
    </source>
</reference>
<name>A0A6I4HVU9_9SPHI</name>
<dbReference type="RefSeq" id="WP_157523379.1">
    <property type="nucleotide sequence ID" value="NZ_CP066775.1"/>
</dbReference>
<sequence length="75" mass="8468">MENEIPSFSFNIPFQGRDTDCEVKMHDGSYDVFFNGDFVATVATNDSDIWVQISGEKLPADITETIGDKIESRYL</sequence>
<dbReference type="EMBL" id="CP066775">
    <property type="protein sequence ID" value="QQL49912.1"/>
    <property type="molecule type" value="Genomic_DNA"/>
</dbReference>
<dbReference type="Proteomes" id="UP000429232">
    <property type="component" value="Chromosome"/>
</dbReference>
<organism evidence="1 2">
    <name type="scientific">Mucilaginibacter ginkgonis</name>
    <dbReference type="NCBI Taxonomy" id="2682091"/>
    <lineage>
        <taxon>Bacteria</taxon>
        <taxon>Pseudomonadati</taxon>
        <taxon>Bacteroidota</taxon>
        <taxon>Sphingobacteriia</taxon>
        <taxon>Sphingobacteriales</taxon>
        <taxon>Sphingobacteriaceae</taxon>
        <taxon>Mucilaginibacter</taxon>
    </lineage>
</organism>
<evidence type="ECO:0000313" key="1">
    <source>
        <dbReference type="EMBL" id="QQL49912.1"/>
    </source>
</evidence>
<proteinExistence type="predicted"/>